<keyword evidence="3" id="KW-0012">Acyltransferase</keyword>
<keyword evidence="3" id="KW-0378">Hydrolase</keyword>
<reference evidence="3 4" key="1">
    <citation type="submission" date="2017-04" db="EMBL/GenBank/DDBJ databases">
        <authorList>
            <person name="Afonso C.L."/>
            <person name="Miller P.J."/>
            <person name="Scott M.A."/>
            <person name="Spackman E."/>
            <person name="Goraichik I."/>
            <person name="Dimitrov K.M."/>
            <person name="Suarez D.L."/>
            <person name="Swayne D.E."/>
        </authorList>
    </citation>
    <scope>NUCLEOTIDE SEQUENCE [LARGE SCALE GENOMIC DNA]</scope>
    <source>
        <strain evidence="3 4">USBA 355</strain>
    </source>
</reference>
<dbReference type="PANTHER" id="PTHR23028:SF53">
    <property type="entry name" value="ACYL_TRANSF_3 DOMAIN-CONTAINING PROTEIN"/>
    <property type="match status" value="1"/>
</dbReference>
<evidence type="ECO:0000313" key="3">
    <source>
        <dbReference type="EMBL" id="SMF63362.1"/>
    </source>
</evidence>
<feature type="transmembrane region" description="Helical" evidence="1">
    <location>
        <begin position="297"/>
        <end position="321"/>
    </location>
</feature>
<gene>
    <name evidence="3" type="ORF">SAMN05428998_124100</name>
</gene>
<dbReference type="GO" id="GO:0016747">
    <property type="term" value="F:acyltransferase activity, transferring groups other than amino-acyl groups"/>
    <property type="evidence" value="ECO:0007669"/>
    <property type="project" value="InterPro"/>
</dbReference>
<feature type="transmembrane region" description="Helical" evidence="1">
    <location>
        <begin position="89"/>
        <end position="110"/>
    </location>
</feature>
<dbReference type="InterPro" id="IPR002656">
    <property type="entry name" value="Acyl_transf_3_dom"/>
</dbReference>
<keyword evidence="1" id="KW-0812">Transmembrane</keyword>
<feature type="transmembrane region" description="Helical" evidence="1">
    <location>
        <begin position="175"/>
        <end position="193"/>
    </location>
</feature>
<organism evidence="3 4">
    <name type="scientific">Tistlia consotensis USBA 355</name>
    <dbReference type="NCBI Taxonomy" id="560819"/>
    <lineage>
        <taxon>Bacteria</taxon>
        <taxon>Pseudomonadati</taxon>
        <taxon>Pseudomonadota</taxon>
        <taxon>Alphaproteobacteria</taxon>
        <taxon>Rhodospirillales</taxon>
        <taxon>Rhodovibrionaceae</taxon>
        <taxon>Tistlia</taxon>
    </lineage>
</organism>
<feature type="domain" description="Acyltransferase 3" evidence="2">
    <location>
        <begin position="10"/>
        <end position="341"/>
    </location>
</feature>
<dbReference type="PANTHER" id="PTHR23028">
    <property type="entry name" value="ACETYLTRANSFERASE"/>
    <property type="match status" value="1"/>
</dbReference>
<feature type="transmembrane region" description="Helical" evidence="1">
    <location>
        <begin position="47"/>
        <end position="68"/>
    </location>
</feature>
<name>A0A1Y6CGB5_9PROT</name>
<feature type="transmembrane region" description="Helical" evidence="1">
    <location>
        <begin position="327"/>
        <end position="345"/>
    </location>
</feature>
<proteinExistence type="predicted"/>
<dbReference type="GO" id="GO:0016020">
    <property type="term" value="C:membrane"/>
    <property type="evidence" value="ECO:0007669"/>
    <property type="project" value="TreeGrafter"/>
</dbReference>
<protein>
    <submittedName>
        <fullName evidence="3">Peptidoglycan/LPS O-acetylase OafA/YrhL, contains acyltransferase and SGNH-hydrolase domains</fullName>
    </submittedName>
</protein>
<evidence type="ECO:0000259" key="2">
    <source>
        <dbReference type="Pfam" id="PF01757"/>
    </source>
</evidence>
<dbReference type="RefSeq" id="WP_159460306.1">
    <property type="nucleotide sequence ID" value="NZ_FWZX01000024.1"/>
</dbReference>
<accession>A0A1Y6CGB5</accession>
<feature type="transmembrane region" description="Helical" evidence="1">
    <location>
        <begin position="205"/>
        <end position="224"/>
    </location>
</feature>
<feature type="transmembrane region" description="Helical" evidence="1">
    <location>
        <begin position="236"/>
        <end position="254"/>
    </location>
</feature>
<feature type="transmembrane region" description="Helical" evidence="1">
    <location>
        <begin position="12"/>
        <end position="32"/>
    </location>
</feature>
<dbReference type="InterPro" id="IPR050879">
    <property type="entry name" value="Acyltransferase_3"/>
</dbReference>
<dbReference type="STRING" id="560819.SAMN05428998_124100"/>
<evidence type="ECO:0000313" key="4">
    <source>
        <dbReference type="Proteomes" id="UP000192917"/>
    </source>
</evidence>
<dbReference type="Pfam" id="PF01757">
    <property type="entry name" value="Acyl_transf_3"/>
    <property type="match status" value="1"/>
</dbReference>
<dbReference type="Proteomes" id="UP000192917">
    <property type="component" value="Unassembled WGS sequence"/>
</dbReference>
<keyword evidence="3" id="KW-0808">Transferase</keyword>
<dbReference type="AlphaFoldDB" id="A0A1Y6CGB5"/>
<keyword evidence="4" id="KW-1185">Reference proteome</keyword>
<evidence type="ECO:0000256" key="1">
    <source>
        <dbReference type="SAM" id="Phobius"/>
    </source>
</evidence>
<dbReference type="GO" id="GO:0000271">
    <property type="term" value="P:polysaccharide biosynthetic process"/>
    <property type="evidence" value="ECO:0007669"/>
    <property type="project" value="TreeGrafter"/>
</dbReference>
<dbReference type="EMBL" id="FWZX01000024">
    <property type="protein sequence ID" value="SMF63362.1"/>
    <property type="molecule type" value="Genomic_DNA"/>
</dbReference>
<keyword evidence="1" id="KW-0472">Membrane</keyword>
<dbReference type="GO" id="GO:0016787">
    <property type="term" value="F:hydrolase activity"/>
    <property type="evidence" value="ECO:0007669"/>
    <property type="project" value="UniProtKB-KW"/>
</dbReference>
<keyword evidence="1" id="KW-1133">Transmembrane helix</keyword>
<sequence>MAQAAEEIPNLSALRGLAALAIFAGHYNGWLVNNLELSRWTGLADKFYLAVDLFFLMSGLIIAHVYGPSFGRLGGRAYGDFLVLRLSRLYPLHLLVLGAVLAIALIRLLLGAAEALPPWRVAATLGEYLTLTHAWGTQAPVPLWNHPSWSISTEWAAYLVFPLLFPLLGRGGRPAQAAVAAGCLAGLVWLAGLDPVAQLDRSYDLGLLRCLFGFWLGVLLQGRYAAWRERPLGRLIGGDAVLLGLGLLLLILLQFRAPDLLSYLLLPPLVLAAALNRGRLGRLLEARPLRWLGEISYALYMIHALLLGLFLFVAVHLLGFPFGPGQALLWFLLLAPACLLSAHLVNRQFERPARLWLRRLRPRGGTGGRGGVAVAE</sequence>